<evidence type="ECO:0000313" key="1">
    <source>
        <dbReference type="EMBL" id="MDR7135362.1"/>
    </source>
</evidence>
<evidence type="ECO:0000313" key="2">
    <source>
        <dbReference type="Proteomes" id="UP001251524"/>
    </source>
</evidence>
<protein>
    <submittedName>
        <fullName evidence="1">Uncharacterized protein</fullName>
    </submittedName>
</protein>
<gene>
    <name evidence="1" type="ORF">J2X06_002571</name>
</gene>
<keyword evidence="2" id="KW-1185">Reference proteome</keyword>
<dbReference type="Proteomes" id="UP001251524">
    <property type="component" value="Unassembled WGS sequence"/>
</dbReference>
<accession>A0ABU1WDE2</accession>
<reference evidence="1 2" key="1">
    <citation type="submission" date="2023-07" db="EMBL/GenBank/DDBJ databases">
        <title>Sorghum-associated microbial communities from plants grown in Nebraska, USA.</title>
        <authorList>
            <person name="Schachtman D."/>
        </authorList>
    </citation>
    <scope>NUCLEOTIDE SEQUENCE [LARGE SCALE GENOMIC DNA]</scope>
    <source>
        <strain evidence="1 2">BE198</strain>
    </source>
</reference>
<organism evidence="1 2">
    <name type="scientific">Lysobacter niastensis</name>
    <dbReference type="NCBI Taxonomy" id="380629"/>
    <lineage>
        <taxon>Bacteria</taxon>
        <taxon>Pseudomonadati</taxon>
        <taxon>Pseudomonadota</taxon>
        <taxon>Gammaproteobacteria</taxon>
        <taxon>Lysobacterales</taxon>
        <taxon>Lysobacteraceae</taxon>
        <taxon>Lysobacter</taxon>
    </lineage>
</organism>
<dbReference type="EMBL" id="JAVDVY010000002">
    <property type="protein sequence ID" value="MDR7135362.1"/>
    <property type="molecule type" value="Genomic_DNA"/>
</dbReference>
<proteinExistence type="predicted"/>
<sequence>MNREGRTAPAILSDWLRLTLGLRPGGDVGTFIAARIGA</sequence>
<name>A0ABU1WDE2_9GAMM</name>
<comment type="caution">
    <text evidence="1">The sequence shown here is derived from an EMBL/GenBank/DDBJ whole genome shotgun (WGS) entry which is preliminary data.</text>
</comment>